<dbReference type="AlphaFoldDB" id="A0A936YR88"/>
<proteinExistence type="predicted"/>
<evidence type="ECO:0000259" key="2">
    <source>
        <dbReference type="Pfam" id="PF02470"/>
    </source>
</evidence>
<dbReference type="EMBL" id="JAEQNC010000006">
    <property type="protein sequence ID" value="MBL0372754.1"/>
    <property type="molecule type" value="Genomic_DNA"/>
</dbReference>
<keyword evidence="1" id="KW-0812">Transmembrane</keyword>
<dbReference type="InterPro" id="IPR003399">
    <property type="entry name" value="Mce/MlaD"/>
</dbReference>
<dbReference type="Gene3D" id="1.20.1170.10">
    <property type="match status" value="1"/>
</dbReference>
<evidence type="ECO:0000256" key="1">
    <source>
        <dbReference type="SAM" id="Phobius"/>
    </source>
</evidence>
<feature type="domain" description="Mce/MlaD" evidence="2">
    <location>
        <begin position="47"/>
        <end position="115"/>
    </location>
</feature>
<evidence type="ECO:0000313" key="4">
    <source>
        <dbReference type="Proteomes" id="UP000633219"/>
    </source>
</evidence>
<feature type="transmembrane region" description="Helical" evidence="1">
    <location>
        <begin position="7"/>
        <end position="28"/>
    </location>
</feature>
<sequence>METKANYAIVGFFTVLVMLLAFGFVYWMSEYGREGEMEMLAIRIPGSVNGLTVGSPVRFNGIQIGSVRALRVDFDDPRFSLAVTEVKADSPVRPGTTAVLEIQGLTGAAYIEMSGGDTSKSRLWVIEAKKPKPEIPIITARQSGVTNILATAGEILSKTDKTMVQLQGFVNDNRAPLTKTISNAEVFSQALKDNAEGVDKFLESVSSLSGTIKSLSGRIDTTLASLESLLKAVDAKKIDTILANAAKVSADLAAASGDVGKTVKSVNEAVATYKTVGEKANKTLDNVDKLMAAIDPQKVQGSIDDIRAAVSDARTAITTFKGVSQDIDKRRADIDKTISNISEMSAKLNKASTRVDGVLAKIDSFLGSGDSSSLMAQARSTLESFKKVADTLNAKIGPIADNLSRFSGSGLRDVEALIGDTRRTMKSLDAAITRFDQDPRRLLFGGDDVKQFDGRVRR</sequence>
<keyword evidence="4" id="KW-1185">Reference proteome</keyword>
<protein>
    <submittedName>
        <fullName evidence="3">MCE family protein</fullName>
    </submittedName>
</protein>
<dbReference type="PANTHER" id="PTHR36698">
    <property type="entry name" value="BLL5892 PROTEIN"/>
    <property type="match status" value="1"/>
</dbReference>
<reference evidence="3" key="1">
    <citation type="submission" date="2021-01" db="EMBL/GenBank/DDBJ databases">
        <title>Rhizobium sp. strain KVB221 16S ribosomal RNA gene Genome sequencing and assembly.</title>
        <authorList>
            <person name="Kang M."/>
        </authorList>
    </citation>
    <scope>NUCLEOTIDE SEQUENCE</scope>
    <source>
        <strain evidence="3">KVB221</strain>
    </source>
</reference>
<dbReference type="Proteomes" id="UP000633219">
    <property type="component" value="Unassembled WGS sequence"/>
</dbReference>
<evidence type="ECO:0000313" key="3">
    <source>
        <dbReference type="EMBL" id="MBL0372754.1"/>
    </source>
</evidence>
<keyword evidence="1" id="KW-1133">Transmembrane helix</keyword>
<dbReference type="RefSeq" id="WP_201658067.1">
    <property type="nucleotide sequence ID" value="NZ_JAEQNC010000006.1"/>
</dbReference>
<gene>
    <name evidence="3" type="ORF">JJB09_12000</name>
</gene>
<comment type="caution">
    <text evidence="3">The sequence shown here is derived from an EMBL/GenBank/DDBJ whole genome shotgun (WGS) entry which is preliminary data.</text>
</comment>
<dbReference type="SUPFAM" id="SSF58104">
    <property type="entry name" value="Methyl-accepting chemotaxis protein (MCP) signaling domain"/>
    <property type="match status" value="1"/>
</dbReference>
<keyword evidence="1" id="KW-0472">Membrane</keyword>
<dbReference type="PANTHER" id="PTHR36698:SF2">
    <property type="entry name" value="MCE_MLAD DOMAIN-CONTAINING PROTEIN"/>
    <property type="match status" value="1"/>
</dbReference>
<accession>A0A936YR88</accession>
<dbReference type="Pfam" id="PF02470">
    <property type="entry name" value="MlaD"/>
    <property type="match status" value="1"/>
</dbReference>
<organism evidence="3 4">
    <name type="scientific">Rhizobium setariae</name>
    <dbReference type="NCBI Taxonomy" id="2801340"/>
    <lineage>
        <taxon>Bacteria</taxon>
        <taxon>Pseudomonadati</taxon>
        <taxon>Pseudomonadota</taxon>
        <taxon>Alphaproteobacteria</taxon>
        <taxon>Hyphomicrobiales</taxon>
        <taxon>Rhizobiaceae</taxon>
        <taxon>Rhizobium/Agrobacterium group</taxon>
        <taxon>Rhizobium</taxon>
    </lineage>
</organism>
<name>A0A936YR88_9HYPH</name>